<dbReference type="AlphaFoldDB" id="G3B807"/>
<sequence length="251" mass="28211">MSKMFSPVILNDTFIGSNPVEGSNEKEMNKVPKLATDESAPGLSAPDSSLAFHSEVLDSVFSNDEAVDHTPMFDELDFMLESSNKEDWVSLFDANNEIDNSFNFTKVVSDEDLSIPFEKEVSASPDKEFVDLGRYDRKRAFSQMLTPSTSSTLSTPNLDLPRNEKLDHLGVVKYSKKSRTQPLGPVKVGSNDPVLMKRAKNTEAARRSRARKMERMSQLEEKVEGLIDENSNLSSEVLRLKELLDLHDIKY</sequence>
<dbReference type="GO" id="GO:0000981">
    <property type="term" value="F:DNA-binding transcription factor activity, RNA polymerase II-specific"/>
    <property type="evidence" value="ECO:0007669"/>
    <property type="project" value="TreeGrafter"/>
</dbReference>
<evidence type="ECO:0000256" key="8">
    <source>
        <dbReference type="ARBA" id="ARBA00061302"/>
    </source>
</evidence>
<keyword evidence="6" id="KW-0804">Transcription</keyword>
<evidence type="ECO:0000256" key="2">
    <source>
        <dbReference type="ARBA" id="ARBA00022605"/>
    </source>
</evidence>
<keyword evidence="5" id="KW-0010">Activator</keyword>
<dbReference type="InterPro" id="IPR050946">
    <property type="entry name" value="AP-1_TF_bZIP"/>
</dbReference>
<dbReference type="GO" id="GO:0005634">
    <property type="term" value="C:nucleus"/>
    <property type="evidence" value="ECO:0007669"/>
    <property type="project" value="UniProtKB-SubCell"/>
</dbReference>
<dbReference type="SUPFAM" id="SSF57959">
    <property type="entry name" value="Leucine zipper domain"/>
    <property type="match status" value="1"/>
</dbReference>
<evidence type="ECO:0000256" key="3">
    <source>
        <dbReference type="ARBA" id="ARBA00023015"/>
    </source>
</evidence>
<dbReference type="HOGENOM" id="CLU_068501_1_0_1"/>
<dbReference type="STRING" id="590646.G3B807"/>
<feature type="coiled-coil region" evidence="9">
    <location>
        <begin position="202"/>
        <end position="243"/>
    </location>
</feature>
<dbReference type="CDD" id="cd12192">
    <property type="entry name" value="GCN4_cent"/>
    <property type="match status" value="1"/>
</dbReference>
<keyword evidence="2" id="KW-0028">Amino-acid biosynthesis</keyword>
<evidence type="ECO:0000313" key="12">
    <source>
        <dbReference type="Proteomes" id="UP000000707"/>
    </source>
</evidence>
<dbReference type="CDD" id="cd12193">
    <property type="entry name" value="bZIP_GCN4"/>
    <property type="match status" value="1"/>
</dbReference>
<dbReference type="InterPro" id="IPR004827">
    <property type="entry name" value="bZIP"/>
</dbReference>
<accession>G3B807</accession>
<dbReference type="PANTHER" id="PTHR11462:SF35">
    <property type="entry name" value="TRANSCRIPTION FACTOR JRA"/>
    <property type="match status" value="1"/>
</dbReference>
<dbReference type="Proteomes" id="UP000000707">
    <property type="component" value="Unassembled WGS sequence"/>
</dbReference>
<gene>
    <name evidence="11" type="ORF">CANTEDRAFT_115786</name>
</gene>
<dbReference type="FunFam" id="3.30.160.60:FF:001491">
    <property type="entry name" value="Cross-pathway control protein A"/>
    <property type="match status" value="1"/>
</dbReference>
<reference evidence="11 12" key="1">
    <citation type="journal article" date="2011" name="Proc. Natl. Acad. Sci. U.S.A.">
        <title>Comparative genomics of xylose-fermenting fungi for enhanced biofuel production.</title>
        <authorList>
            <person name="Wohlbach D.J."/>
            <person name="Kuo A."/>
            <person name="Sato T.K."/>
            <person name="Potts K.M."/>
            <person name="Salamov A.A."/>
            <person name="LaButti K.M."/>
            <person name="Sun H."/>
            <person name="Clum A."/>
            <person name="Pangilinan J.L."/>
            <person name="Lindquist E.A."/>
            <person name="Lucas S."/>
            <person name="Lapidus A."/>
            <person name="Jin M."/>
            <person name="Gunawan C."/>
            <person name="Balan V."/>
            <person name="Dale B.E."/>
            <person name="Jeffries T.W."/>
            <person name="Zinkel R."/>
            <person name="Barry K.W."/>
            <person name="Grigoriev I.V."/>
            <person name="Gasch A.P."/>
        </authorList>
    </citation>
    <scope>NUCLEOTIDE SEQUENCE [LARGE SCALE GENOMIC DNA]</scope>
    <source>
        <strain evidence="11">ATCC 10573</strain>
        <strain evidence="12">ATCC 10573 / BCRC 21748 / CBS 615 / JCM 9827 / NBRC 10315 / NRRL Y-1498 / VKM Y-70</strain>
    </source>
</reference>
<keyword evidence="7" id="KW-0539">Nucleus</keyword>
<comment type="subcellular location">
    <subcellularLocation>
        <location evidence="1">Nucleus</location>
    </subcellularLocation>
</comment>
<evidence type="ECO:0000256" key="9">
    <source>
        <dbReference type="SAM" id="Coils"/>
    </source>
</evidence>
<evidence type="ECO:0000256" key="4">
    <source>
        <dbReference type="ARBA" id="ARBA00023125"/>
    </source>
</evidence>
<name>G3B807_CANTC</name>
<protein>
    <recommendedName>
        <fullName evidence="10">BZIP domain-containing protein</fullName>
    </recommendedName>
</protein>
<keyword evidence="4" id="KW-0238">DNA-binding</keyword>
<proteinExistence type="inferred from homology"/>
<dbReference type="GeneID" id="18248016"/>
<dbReference type="eggNOG" id="KOG0837">
    <property type="taxonomic scope" value="Eukaryota"/>
</dbReference>
<evidence type="ECO:0000256" key="1">
    <source>
        <dbReference type="ARBA" id="ARBA00004123"/>
    </source>
</evidence>
<keyword evidence="9" id="KW-0175">Coiled coil</keyword>
<keyword evidence="3" id="KW-0805">Transcription regulation</keyword>
<feature type="domain" description="BZIP" evidence="10">
    <location>
        <begin position="197"/>
        <end position="242"/>
    </location>
</feature>
<dbReference type="GO" id="GO:0005667">
    <property type="term" value="C:transcription regulator complex"/>
    <property type="evidence" value="ECO:0007669"/>
    <property type="project" value="TreeGrafter"/>
</dbReference>
<comment type="similarity">
    <text evidence="8">Belongs to the bZIP family. GCN4 subfamily.</text>
</comment>
<evidence type="ECO:0000256" key="6">
    <source>
        <dbReference type="ARBA" id="ARBA00023163"/>
    </source>
</evidence>
<organism evidence="12">
    <name type="scientific">Candida tenuis (strain ATCC 10573 / BCRC 21748 / CBS 615 / JCM 9827 / NBRC 10315 / NRRL Y-1498 / VKM Y-70)</name>
    <name type="common">Yeast</name>
    <name type="synonym">Yamadazyma tenuis</name>
    <dbReference type="NCBI Taxonomy" id="590646"/>
    <lineage>
        <taxon>Eukaryota</taxon>
        <taxon>Fungi</taxon>
        <taxon>Dikarya</taxon>
        <taxon>Ascomycota</taxon>
        <taxon>Saccharomycotina</taxon>
        <taxon>Pichiomycetes</taxon>
        <taxon>Debaryomycetaceae</taxon>
        <taxon>Yamadazyma</taxon>
    </lineage>
</organism>
<dbReference type="PANTHER" id="PTHR11462">
    <property type="entry name" value="JUN TRANSCRIPTION FACTOR-RELATED"/>
    <property type="match status" value="1"/>
</dbReference>
<evidence type="ECO:0000256" key="5">
    <source>
        <dbReference type="ARBA" id="ARBA00023159"/>
    </source>
</evidence>
<dbReference type="EMBL" id="GL996527">
    <property type="protein sequence ID" value="EGV62856.1"/>
    <property type="molecule type" value="Genomic_DNA"/>
</dbReference>
<dbReference type="GO" id="GO:1903833">
    <property type="term" value="P:positive regulation of cellular response to amino acid starvation"/>
    <property type="evidence" value="ECO:0007669"/>
    <property type="project" value="TreeGrafter"/>
</dbReference>
<dbReference type="OrthoDB" id="5419235at2759"/>
<dbReference type="InterPro" id="IPR046347">
    <property type="entry name" value="bZIP_sf"/>
</dbReference>
<evidence type="ECO:0000313" key="11">
    <source>
        <dbReference type="EMBL" id="EGV62855.1"/>
    </source>
</evidence>
<dbReference type="PROSITE" id="PS00036">
    <property type="entry name" value="BZIP_BASIC"/>
    <property type="match status" value="1"/>
</dbReference>
<dbReference type="PROSITE" id="PS50217">
    <property type="entry name" value="BZIP"/>
    <property type="match status" value="1"/>
</dbReference>
<dbReference type="KEGG" id="cten:18248016"/>
<evidence type="ECO:0000256" key="7">
    <source>
        <dbReference type="ARBA" id="ARBA00023242"/>
    </source>
</evidence>
<dbReference type="GO" id="GO:0001080">
    <property type="term" value="P:nitrogen catabolite activation of transcription from RNA polymerase II promoter"/>
    <property type="evidence" value="ECO:0007669"/>
    <property type="project" value="TreeGrafter"/>
</dbReference>
<dbReference type="Gene3D" id="3.30.160.60">
    <property type="entry name" value="Classic Zinc Finger"/>
    <property type="match status" value="1"/>
</dbReference>
<dbReference type="Pfam" id="PF00170">
    <property type="entry name" value="bZIP_1"/>
    <property type="match status" value="1"/>
</dbReference>
<evidence type="ECO:0000259" key="10">
    <source>
        <dbReference type="PROSITE" id="PS50217"/>
    </source>
</evidence>
<keyword evidence="12" id="KW-1185">Reference proteome</keyword>
<dbReference type="GO" id="GO:0008652">
    <property type="term" value="P:amino acid biosynthetic process"/>
    <property type="evidence" value="ECO:0007669"/>
    <property type="project" value="UniProtKB-KW"/>
</dbReference>
<dbReference type="SMART" id="SM00338">
    <property type="entry name" value="BRLZ"/>
    <property type="match status" value="1"/>
</dbReference>
<dbReference type="EMBL" id="GL996527">
    <property type="protein sequence ID" value="EGV62855.1"/>
    <property type="molecule type" value="Genomic_DNA"/>
</dbReference>
<dbReference type="GO" id="GO:0000978">
    <property type="term" value="F:RNA polymerase II cis-regulatory region sequence-specific DNA binding"/>
    <property type="evidence" value="ECO:0007669"/>
    <property type="project" value="TreeGrafter"/>
</dbReference>